<dbReference type="OrthoDB" id="6257300at2759"/>
<protein>
    <submittedName>
        <fullName evidence="2">Uncharacterized protein</fullName>
    </submittedName>
</protein>
<evidence type="ECO:0000256" key="1">
    <source>
        <dbReference type="SAM" id="MobiDB-lite"/>
    </source>
</evidence>
<evidence type="ECO:0000313" key="3">
    <source>
        <dbReference type="Proteomes" id="UP000784294"/>
    </source>
</evidence>
<name>A0A3S5A2B0_9PLAT</name>
<reference evidence="2" key="1">
    <citation type="submission" date="2018-11" db="EMBL/GenBank/DDBJ databases">
        <authorList>
            <consortium name="Pathogen Informatics"/>
        </authorList>
    </citation>
    <scope>NUCLEOTIDE SEQUENCE</scope>
</reference>
<dbReference type="EMBL" id="CAAALY010007808">
    <property type="protein sequence ID" value="VEL10009.1"/>
    <property type="molecule type" value="Genomic_DNA"/>
</dbReference>
<comment type="caution">
    <text evidence="2">The sequence shown here is derived from an EMBL/GenBank/DDBJ whole genome shotgun (WGS) entry which is preliminary data.</text>
</comment>
<evidence type="ECO:0000313" key="2">
    <source>
        <dbReference type="EMBL" id="VEL10009.1"/>
    </source>
</evidence>
<dbReference type="AlphaFoldDB" id="A0A3S5A2B0"/>
<keyword evidence="3" id="KW-1185">Reference proteome</keyword>
<organism evidence="2 3">
    <name type="scientific">Protopolystoma xenopodis</name>
    <dbReference type="NCBI Taxonomy" id="117903"/>
    <lineage>
        <taxon>Eukaryota</taxon>
        <taxon>Metazoa</taxon>
        <taxon>Spiralia</taxon>
        <taxon>Lophotrochozoa</taxon>
        <taxon>Platyhelminthes</taxon>
        <taxon>Monogenea</taxon>
        <taxon>Polyopisthocotylea</taxon>
        <taxon>Polystomatidea</taxon>
        <taxon>Polystomatidae</taxon>
        <taxon>Protopolystoma</taxon>
    </lineage>
</organism>
<dbReference type="Proteomes" id="UP000784294">
    <property type="component" value="Unassembled WGS sequence"/>
</dbReference>
<accession>A0A3S5A2B0</accession>
<sequence length="94" mass="10486">MTSCRLALLEHSNAVSEEISFDSGEKVLNFRPSYDEHHQSKGYVTGLGVFPNQQTSELRGRIRNLICRTRSTAGDGQTTVAKHRVRASSTQNLH</sequence>
<feature type="region of interest" description="Disordered" evidence="1">
    <location>
        <begin position="73"/>
        <end position="94"/>
    </location>
</feature>
<proteinExistence type="predicted"/>
<gene>
    <name evidence="2" type="ORF">PXEA_LOCUS3449</name>
</gene>